<feature type="domain" description="Aminoacyl-tRNA synthetase class Ia" evidence="8">
    <location>
        <begin position="4"/>
        <end position="165"/>
    </location>
</feature>
<dbReference type="GO" id="GO:0004832">
    <property type="term" value="F:valine-tRNA ligase activity"/>
    <property type="evidence" value="ECO:0007669"/>
    <property type="project" value="UniProtKB-EC"/>
</dbReference>
<keyword evidence="6" id="KW-0030">Aminoacyl-tRNA synthetase</keyword>
<dbReference type="InterPro" id="IPR002300">
    <property type="entry name" value="aa-tRNA-synth_Ia"/>
</dbReference>
<evidence type="ECO:0000313" key="9">
    <source>
        <dbReference type="EMBL" id="GAG25999.1"/>
    </source>
</evidence>
<feature type="non-terminal residue" evidence="9">
    <location>
        <position position="1"/>
    </location>
</feature>
<keyword evidence="3" id="KW-0547">Nucleotide-binding</keyword>
<evidence type="ECO:0000256" key="2">
    <source>
        <dbReference type="ARBA" id="ARBA00022598"/>
    </source>
</evidence>
<accession>X0W564</accession>
<sequence length="255" mass="29379">DLKSKAEVYSIDTPPPTVSGKMHLGHAFSYAQQDFTVRFQRMTGKNVFYPFGTDDNGIPTERLIEQTKGVKAKDMSRKDFVKLCLTTLEKELRPKYLEDWKRIGMSCEWDIFYTTIDKHCQKISQREFLNLHKMGRAYRKDAPAMWCPECNTGISQVECVDKEIPSYFSDVVFKVDGKDLIISTTRPELLPACVAVFYHPEDKRYQPLKGKKALVPLFNFEVPIMEDERADPEKGTGIVMCCTFGDQTDMDWQKA</sequence>
<dbReference type="PANTHER" id="PTHR11946:SF93">
    <property type="entry name" value="VALINE--TRNA LIGASE, CHLOROPLASTIC_MITOCHONDRIAL 2"/>
    <property type="match status" value="1"/>
</dbReference>
<dbReference type="PROSITE" id="PS00178">
    <property type="entry name" value="AA_TRNA_LIGASE_I"/>
    <property type="match status" value="1"/>
</dbReference>
<dbReference type="GO" id="GO:0006438">
    <property type="term" value="P:valyl-tRNA aminoacylation"/>
    <property type="evidence" value="ECO:0007669"/>
    <property type="project" value="InterPro"/>
</dbReference>
<dbReference type="GO" id="GO:0002161">
    <property type="term" value="F:aminoacyl-tRNA deacylase activity"/>
    <property type="evidence" value="ECO:0007669"/>
    <property type="project" value="InterPro"/>
</dbReference>
<evidence type="ECO:0000256" key="1">
    <source>
        <dbReference type="ARBA" id="ARBA00013169"/>
    </source>
</evidence>
<evidence type="ECO:0000256" key="3">
    <source>
        <dbReference type="ARBA" id="ARBA00022741"/>
    </source>
</evidence>
<dbReference type="Pfam" id="PF00133">
    <property type="entry name" value="tRNA-synt_1"/>
    <property type="match status" value="1"/>
</dbReference>
<keyword evidence="5" id="KW-0648">Protein biosynthesis</keyword>
<protein>
    <recommendedName>
        <fullName evidence="1">valine--tRNA ligase</fullName>
        <ecNumber evidence="1">6.1.1.9</ecNumber>
    </recommendedName>
    <alternativeName>
        <fullName evidence="7">Valyl-tRNA synthetase</fullName>
    </alternativeName>
</protein>
<name>X0W564_9ZZZZ</name>
<feature type="non-terminal residue" evidence="9">
    <location>
        <position position="255"/>
    </location>
</feature>
<dbReference type="Gene3D" id="3.90.740.10">
    <property type="entry name" value="Valyl/Leucyl/Isoleucyl-tRNA synthetase, editing domain"/>
    <property type="match status" value="1"/>
</dbReference>
<evidence type="ECO:0000256" key="5">
    <source>
        <dbReference type="ARBA" id="ARBA00022917"/>
    </source>
</evidence>
<dbReference type="EC" id="6.1.1.9" evidence="1"/>
<evidence type="ECO:0000259" key="8">
    <source>
        <dbReference type="Pfam" id="PF00133"/>
    </source>
</evidence>
<dbReference type="EMBL" id="BARS01038746">
    <property type="protein sequence ID" value="GAG25999.1"/>
    <property type="molecule type" value="Genomic_DNA"/>
</dbReference>
<dbReference type="InterPro" id="IPR014729">
    <property type="entry name" value="Rossmann-like_a/b/a_fold"/>
</dbReference>
<reference evidence="9" key="1">
    <citation type="journal article" date="2014" name="Front. Microbiol.">
        <title>High frequency of phylogenetically diverse reductive dehalogenase-homologous genes in deep subseafloor sedimentary metagenomes.</title>
        <authorList>
            <person name="Kawai M."/>
            <person name="Futagami T."/>
            <person name="Toyoda A."/>
            <person name="Takaki Y."/>
            <person name="Nishi S."/>
            <person name="Hori S."/>
            <person name="Arai W."/>
            <person name="Tsubouchi T."/>
            <person name="Morono Y."/>
            <person name="Uchiyama I."/>
            <person name="Ito T."/>
            <person name="Fujiyama A."/>
            <person name="Inagaki F."/>
            <person name="Takami H."/>
        </authorList>
    </citation>
    <scope>NUCLEOTIDE SEQUENCE</scope>
    <source>
        <strain evidence="9">Expedition CK06-06</strain>
    </source>
</reference>
<evidence type="ECO:0000256" key="7">
    <source>
        <dbReference type="ARBA" id="ARBA00029936"/>
    </source>
</evidence>
<comment type="caution">
    <text evidence="9">The sequence shown here is derived from an EMBL/GenBank/DDBJ whole genome shotgun (WGS) entry which is preliminary data.</text>
</comment>
<gene>
    <name evidence="9" type="ORF">S01H1_59248</name>
</gene>
<dbReference type="PRINTS" id="PR00986">
    <property type="entry name" value="TRNASYNTHVAL"/>
</dbReference>
<evidence type="ECO:0000256" key="6">
    <source>
        <dbReference type="ARBA" id="ARBA00023146"/>
    </source>
</evidence>
<dbReference type="GO" id="GO:0005829">
    <property type="term" value="C:cytosol"/>
    <property type="evidence" value="ECO:0007669"/>
    <property type="project" value="TreeGrafter"/>
</dbReference>
<dbReference type="SUPFAM" id="SSF50677">
    <property type="entry name" value="ValRS/IleRS/LeuRS editing domain"/>
    <property type="match status" value="1"/>
</dbReference>
<dbReference type="GO" id="GO:0005524">
    <property type="term" value="F:ATP binding"/>
    <property type="evidence" value="ECO:0007669"/>
    <property type="project" value="UniProtKB-KW"/>
</dbReference>
<proteinExistence type="predicted"/>
<dbReference type="AlphaFoldDB" id="X0W564"/>
<keyword evidence="4" id="KW-0067">ATP-binding</keyword>
<dbReference type="InterPro" id="IPR009008">
    <property type="entry name" value="Val/Leu/Ile-tRNA-synth_edit"/>
</dbReference>
<evidence type="ECO:0000256" key="4">
    <source>
        <dbReference type="ARBA" id="ARBA00022840"/>
    </source>
</evidence>
<dbReference type="PANTHER" id="PTHR11946">
    <property type="entry name" value="VALYL-TRNA SYNTHETASES"/>
    <property type="match status" value="1"/>
</dbReference>
<keyword evidence="2" id="KW-0436">Ligase</keyword>
<dbReference type="InterPro" id="IPR002303">
    <property type="entry name" value="Valyl-tRNA_ligase"/>
</dbReference>
<dbReference type="SUPFAM" id="SSF52374">
    <property type="entry name" value="Nucleotidylyl transferase"/>
    <property type="match status" value="1"/>
</dbReference>
<dbReference type="Gene3D" id="3.40.50.620">
    <property type="entry name" value="HUPs"/>
    <property type="match status" value="1"/>
</dbReference>
<dbReference type="InterPro" id="IPR001412">
    <property type="entry name" value="aa-tRNA-synth_I_CS"/>
</dbReference>
<organism evidence="9">
    <name type="scientific">marine sediment metagenome</name>
    <dbReference type="NCBI Taxonomy" id="412755"/>
    <lineage>
        <taxon>unclassified sequences</taxon>
        <taxon>metagenomes</taxon>
        <taxon>ecological metagenomes</taxon>
    </lineage>
</organism>